<comment type="caution">
    <text evidence="1">The sequence shown here is derived from an EMBL/GenBank/DDBJ whole genome shotgun (WGS) entry which is preliminary data.</text>
</comment>
<dbReference type="SUPFAM" id="SSF48295">
    <property type="entry name" value="TrpR-like"/>
    <property type="match status" value="1"/>
</dbReference>
<name>A0A4R7F159_9FLAO</name>
<evidence type="ECO:0008006" key="3">
    <source>
        <dbReference type="Google" id="ProtNLM"/>
    </source>
</evidence>
<dbReference type="GO" id="GO:0043565">
    <property type="term" value="F:sequence-specific DNA binding"/>
    <property type="evidence" value="ECO:0007669"/>
    <property type="project" value="InterPro"/>
</dbReference>
<accession>A0A4R7F159</accession>
<evidence type="ECO:0000313" key="2">
    <source>
        <dbReference type="Proteomes" id="UP000295215"/>
    </source>
</evidence>
<dbReference type="Proteomes" id="UP000295215">
    <property type="component" value="Unassembled WGS sequence"/>
</dbReference>
<proteinExistence type="predicted"/>
<sequence length="107" mass="12879">MATPNYKKIYTDLLNSRHPDKKYKCESILSKKELNFIDVIQLNEIIFEKKSKEVLEMNQKYRSYDKNTIVEILKYQQNNELNNKEVANHFKMSRTTLLNWKKSGLFE</sequence>
<keyword evidence="2" id="KW-1185">Reference proteome</keyword>
<dbReference type="RefSeq" id="WP_133712008.1">
    <property type="nucleotide sequence ID" value="NZ_SOAG01000006.1"/>
</dbReference>
<dbReference type="OrthoDB" id="1260127at2"/>
<evidence type="ECO:0000313" key="1">
    <source>
        <dbReference type="EMBL" id="TDS63613.1"/>
    </source>
</evidence>
<dbReference type="AlphaFoldDB" id="A0A4R7F159"/>
<dbReference type="EMBL" id="SOAG01000006">
    <property type="protein sequence ID" value="TDS63613.1"/>
    <property type="molecule type" value="Genomic_DNA"/>
</dbReference>
<reference evidence="1 2" key="1">
    <citation type="submission" date="2019-03" db="EMBL/GenBank/DDBJ databases">
        <title>Genomic Encyclopedia of Archaeal and Bacterial Type Strains, Phase II (KMG-II): from individual species to whole genera.</title>
        <authorList>
            <person name="Goeker M."/>
        </authorList>
    </citation>
    <scope>NUCLEOTIDE SEQUENCE [LARGE SCALE GENOMIC DNA]</scope>
    <source>
        <strain evidence="1 2">DSM 28213</strain>
    </source>
</reference>
<gene>
    <name evidence="1" type="ORF">C8P70_10643</name>
</gene>
<dbReference type="InterPro" id="IPR010921">
    <property type="entry name" value="Trp_repressor/repl_initiator"/>
</dbReference>
<protein>
    <recommendedName>
        <fullName evidence="3">Helix-turn-helix domain-containing protein</fullName>
    </recommendedName>
</protein>
<organism evidence="1 2">
    <name type="scientific">Myroides indicus</name>
    <dbReference type="NCBI Taxonomy" id="1323422"/>
    <lineage>
        <taxon>Bacteria</taxon>
        <taxon>Pseudomonadati</taxon>
        <taxon>Bacteroidota</taxon>
        <taxon>Flavobacteriia</taxon>
        <taxon>Flavobacteriales</taxon>
        <taxon>Flavobacteriaceae</taxon>
        <taxon>Myroides</taxon>
    </lineage>
</organism>